<keyword evidence="2" id="KW-1185">Reference proteome</keyword>
<name>C4GJ38_9NEIS</name>
<accession>C4GJ38</accession>
<evidence type="ECO:0000313" key="2">
    <source>
        <dbReference type="Proteomes" id="UP000003009"/>
    </source>
</evidence>
<dbReference type="Proteomes" id="UP000003009">
    <property type="component" value="Unassembled WGS sequence"/>
</dbReference>
<protein>
    <submittedName>
        <fullName evidence="1">Uncharacterized protein</fullName>
    </submittedName>
</protein>
<sequence length="59" mass="6792">MAAGLNGRFGAANWLCRLAGRREQGGIRGRFILGFCYVERRFRLPLLQRLFCLLILTYS</sequence>
<dbReference type="HOGENOM" id="CLU_2954398_0_0_4"/>
<dbReference type="STRING" id="629741.GCWU000324_02060"/>
<organism evidence="1 2">
    <name type="scientific">Kingella oralis ATCC 51147</name>
    <dbReference type="NCBI Taxonomy" id="629741"/>
    <lineage>
        <taxon>Bacteria</taxon>
        <taxon>Pseudomonadati</taxon>
        <taxon>Pseudomonadota</taxon>
        <taxon>Betaproteobacteria</taxon>
        <taxon>Neisseriales</taxon>
        <taxon>Neisseriaceae</taxon>
        <taxon>Kingella</taxon>
    </lineage>
</organism>
<gene>
    <name evidence="1" type="ORF">GCWU000324_02060</name>
</gene>
<dbReference type="AlphaFoldDB" id="C4GJ38"/>
<reference evidence="1" key="1">
    <citation type="submission" date="2009-04" db="EMBL/GenBank/DDBJ databases">
        <authorList>
            <person name="Weinstock G."/>
            <person name="Sodergren E."/>
            <person name="Clifton S."/>
            <person name="Fulton L."/>
            <person name="Fulton B."/>
            <person name="Courtney L."/>
            <person name="Fronick C."/>
            <person name="Harrison M."/>
            <person name="Strong C."/>
            <person name="Farmer C."/>
            <person name="Delahaunty K."/>
            <person name="Markovic C."/>
            <person name="Hall O."/>
            <person name="Minx P."/>
            <person name="Tomlinson C."/>
            <person name="Mitreva M."/>
            <person name="Nelson J."/>
            <person name="Hou S."/>
            <person name="Wollam A."/>
            <person name="Pepin K.H."/>
            <person name="Johnson M."/>
            <person name="Bhonagiri V."/>
            <person name="Nash W.E."/>
            <person name="Warren W."/>
            <person name="Chinwalla A."/>
            <person name="Mardis E.R."/>
            <person name="Wilson R.K."/>
        </authorList>
    </citation>
    <scope>NUCLEOTIDE SEQUENCE [LARGE SCALE GENOMIC DNA]</scope>
    <source>
        <strain evidence="1">ATCC 51147</strain>
    </source>
</reference>
<dbReference type="EMBL" id="ACJW02000003">
    <property type="protein sequence ID" value="EEP67810.1"/>
    <property type="molecule type" value="Genomic_DNA"/>
</dbReference>
<comment type="caution">
    <text evidence="1">The sequence shown here is derived from an EMBL/GenBank/DDBJ whole genome shotgun (WGS) entry which is preliminary data.</text>
</comment>
<evidence type="ECO:0000313" key="1">
    <source>
        <dbReference type="EMBL" id="EEP67810.1"/>
    </source>
</evidence>
<proteinExistence type="predicted"/>